<evidence type="ECO:0000313" key="5">
    <source>
        <dbReference type="Proteomes" id="UP000521676"/>
    </source>
</evidence>
<accession>A0A8T7M7T1</accession>
<keyword evidence="1" id="KW-0812">Transmembrane</keyword>
<evidence type="ECO:0000313" key="3">
    <source>
        <dbReference type="EMBL" id="NWJ48111.1"/>
    </source>
</evidence>
<evidence type="ECO:0000256" key="1">
    <source>
        <dbReference type="SAM" id="Phobius"/>
    </source>
</evidence>
<evidence type="ECO:0000313" key="4">
    <source>
        <dbReference type="EMBL" id="WJW68051.1"/>
    </source>
</evidence>
<keyword evidence="3" id="KW-0808">Transferase</keyword>
<dbReference type="Pfam" id="PF01553">
    <property type="entry name" value="Acyltransferase"/>
    <property type="match status" value="1"/>
</dbReference>
<dbReference type="EMBL" id="JACATZ010000003">
    <property type="protein sequence ID" value="NWJ48111.1"/>
    <property type="molecule type" value="Genomic_DNA"/>
</dbReference>
<protein>
    <submittedName>
        <fullName evidence="3">1-acyl-sn-glycerol-3-phosphate acyltransferase</fullName>
    </submittedName>
</protein>
<name>A0A8T7M7T1_9CHLR</name>
<organism evidence="3 5">
    <name type="scientific">Candidatus Chlorohelix allophototropha</name>
    <dbReference type="NCBI Taxonomy" id="3003348"/>
    <lineage>
        <taxon>Bacteria</taxon>
        <taxon>Bacillati</taxon>
        <taxon>Chloroflexota</taxon>
        <taxon>Chloroflexia</taxon>
        <taxon>Candidatus Chloroheliales</taxon>
        <taxon>Candidatus Chloroheliaceae</taxon>
        <taxon>Candidatus Chlorohelix</taxon>
    </lineage>
</organism>
<dbReference type="EMBL" id="CP128400">
    <property type="protein sequence ID" value="WJW68051.1"/>
    <property type="molecule type" value="Genomic_DNA"/>
</dbReference>
<reference evidence="4" key="2">
    <citation type="journal article" date="2024" name="Nature">
        <title>Anoxygenic phototroph of the Chloroflexota uses a type I reaction centre.</title>
        <authorList>
            <person name="Tsuji J.M."/>
            <person name="Shaw N.A."/>
            <person name="Nagashima S."/>
            <person name="Venkiteswaran J.J."/>
            <person name="Schiff S.L."/>
            <person name="Watanabe T."/>
            <person name="Fukui M."/>
            <person name="Hanada S."/>
            <person name="Tank M."/>
            <person name="Neufeld J.D."/>
        </authorList>
    </citation>
    <scope>NUCLEOTIDE SEQUENCE</scope>
    <source>
        <strain evidence="4">L227-S17</strain>
    </source>
</reference>
<keyword evidence="1" id="KW-1133">Transmembrane helix</keyword>
<dbReference type="GO" id="GO:0016746">
    <property type="term" value="F:acyltransferase activity"/>
    <property type="evidence" value="ECO:0007669"/>
    <property type="project" value="UniProtKB-KW"/>
</dbReference>
<keyword evidence="1" id="KW-0472">Membrane</keyword>
<reference evidence="3 5" key="1">
    <citation type="submission" date="2020-06" db="EMBL/GenBank/DDBJ databases">
        <title>Anoxygenic phototrophic Chloroflexota member uses a Type I reaction center.</title>
        <authorList>
            <person name="Tsuji J.M."/>
            <person name="Shaw N.A."/>
            <person name="Nagashima S."/>
            <person name="Venkiteswaran J."/>
            <person name="Schiff S.L."/>
            <person name="Hanada S."/>
            <person name="Tank M."/>
            <person name="Neufeld J.D."/>
        </authorList>
    </citation>
    <scope>NUCLEOTIDE SEQUENCE [LARGE SCALE GENOMIC DNA]</scope>
    <source>
        <strain evidence="3">L227-S17</strain>
    </source>
</reference>
<proteinExistence type="predicted"/>
<dbReference type="SUPFAM" id="SSF69593">
    <property type="entry name" value="Glycerol-3-phosphate (1)-acyltransferase"/>
    <property type="match status" value="1"/>
</dbReference>
<dbReference type="InterPro" id="IPR002123">
    <property type="entry name" value="Plipid/glycerol_acylTrfase"/>
</dbReference>
<keyword evidence="6" id="KW-1185">Reference proteome</keyword>
<evidence type="ECO:0000259" key="2">
    <source>
        <dbReference type="Pfam" id="PF01553"/>
    </source>
</evidence>
<gene>
    <name evidence="3" type="ORF">HXX08_19825</name>
    <name evidence="4" type="ORF">OZ401_003648</name>
</gene>
<feature type="transmembrane region" description="Helical" evidence="1">
    <location>
        <begin position="20"/>
        <end position="40"/>
    </location>
</feature>
<keyword evidence="3" id="KW-0012">Acyltransferase</keyword>
<evidence type="ECO:0000313" key="6">
    <source>
        <dbReference type="Proteomes" id="UP001431572"/>
    </source>
</evidence>
<feature type="domain" description="Phospholipid/glycerol acyltransferase" evidence="2">
    <location>
        <begin position="54"/>
        <end position="202"/>
    </location>
</feature>
<dbReference type="AlphaFoldDB" id="A0A8T7M7T1"/>
<dbReference type="Proteomes" id="UP000521676">
    <property type="component" value="Unassembled WGS sequence"/>
</dbReference>
<dbReference type="RefSeq" id="WP_341469955.1">
    <property type="nucleotide sequence ID" value="NZ_CP128400.1"/>
</dbReference>
<sequence>MTAKADDKTFLPAYRAPRVWWRVTLFWIWYTIATVIYPRFSSLVFLRRFADKPIQVEGLENLPTSGSFVLAANHYRGAITLDVIAAILAAVQQIRPEVLEEFTLVVGQRASKRKKKPPIPARLTKKLINYSYRRWSKNVLRVALGNERASIKALREWKMRVKQHPALVFPEGKARLVFGNIRPGAGRWLNSLGLPIIPVGVWWYNGGWHVRIGKPLIWSARPELYEVQLGLNIAALLPQELAGRWLDNLKIWQEVHREPTEQHELEKSC</sequence>
<dbReference type="Proteomes" id="UP001431572">
    <property type="component" value="Chromosome 2"/>
</dbReference>